<dbReference type="GO" id="GO:0051213">
    <property type="term" value="F:dioxygenase activity"/>
    <property type="evidence" value="ECO:0007669"/>
    <property type="project" value="UniProtKB-KW"/>
</dbReference>
<feature type="domain" description="TauD/TfdA-like" evidence="5">
    <location>
        <begin position="225"/>
        <end position="317"/>
    </location>
</feature>
<keyword evidence="7" id="KW-1185">Reference proteome</keyword>
<dbReference type="InterPro" id="IPR053447">
    <property type="entry name" value="Alpha-KG_dependent_hydroxylase"/>
</dbReference>
<dbReference type="RefSeq" id="WP_269657656.1">
    <property type="nucleotide sequence ID" value="NZ_CP114413.1"/>
</dbReference>
<dbReference type="Proteomes" id="UP001164439">
    <property type="component" value="Chromosome"/>
</dbReference>
<keyword evidence="6" id="KW-0223">Dioxygenase</keyword>
<reference evidence="6" key="1">
    <citation type="submission" date="2022-12" db="EMBL/GenBank/DDBJ databases">
        <authorList>
            <person name="Ruckert C."/>
            <person name="Busche T."/>
            <person name="Kalinowski J."/>
            <person name="Wittmann C."/>
        </authorList>
    </citation>
    <scope>NUCLEOTIDE SEQUENCE</scope>
    <source>
        <strain evidence="6">DSM 40467</strain>
    </source>
</reference>
<dbReference type="Pfam" id="PF02668">
    <property type="entry name" value="TauD"/>
    <property type="match status" value="1"/>
</dbReference>
<evidence type="ECO:0000256" key="2">
    <source>
        <dbReference type="ARBA" id="ARBA00022723"/>
    </source>
</evidence>
<dbReference type="Gene3D" id="3.60.130.10">
    <property type="entry name" value="Clavaminate synthase-like"/>
    <property type="match status" value="1"/>
</dbReference>
<dbReference type="PIRSF" id="PIRSF019543">
    <property type="entry name" value="Clavaminate_syn"/>
    <property type="match status" value="1"/>
</dbReference>
<comment type="similarity">
    <text evidence="1">Belongs to the clavaminate synthase family.</text>
</comment>
<dbReference type="SUPFAM" id="SSF51197">
    <property type="entry name" value="Clavaminate synthase-like"/>
    <property type="match status" value="1"/>
</dbReference>
<evidence type="ECO:0000256" key="4">
    <source>
        <dbReference type="ARBA" id="ARBA00023004"/>
    </source>
</evidence>
<dbReference type="InterPro" id="IPR014503">
    <property type="entry name" value="Clavaminate_syn-like"/>
</dbReference>
<dbReference type="EMBL" id="CP114413">
    <property type="protein sequence ID" value="WAZ19965.1"/>
    <property type="molecule type" value="Genomic_DNA"/>
</dbReference>
<dbReference type="InterPro" id="IPR003819">
    <property type="entry name" value="TauD/TfdA-like"/>
</dbReference>
<protein>
    <submittedName>
        <fullName evidence="6">TauD/TfdA family dioxygenase</fullName>
    </submittedName>
</protein>
<gene>
    <name evidence="6" type="ORF">STRCI_001053</name>
</gene>
<proteinExistence type="inferred from homology"/>
<evidence type="ECO:0000256" key="3">
    <source>
        <dbReference type="ARBA" id="ARBA00023002"/>
    </source>
</evidence>
<dbReference type="InterPro" id="IPR042098">
    <property type="entry name" value="TauD-like_sf"/>
</dbReference>
<organism evidence="6 7">
    <name type="scientific">Streptomyces cinnabarinus</name>
    <dbReference type="NCBI Taxonomy" id="67287"/>
    <lineage>
        <taxon>Bacteria</taxon>
        <taxon>Bacillati</taxon>
        <taxon>Actinomycetota</taxon>
        <taxon>Actinomycetes</taxon>
        <taxon>Kitasatosporales</taxon>
        <taxon>Streptomycetaceae</taxon>
        <taxon>Streptomyces</taxon>
    </lineage>
</organism>
<dbReference type="NCBIfam" id="NF041363">
    <property type="entry name" value="GntD_guanitoxin"/>
    <property type="match status" value="1"/>
</dbReference>
<evidence type="ECO:0000313" key="6">
    <source>
        <dbReference type="EMBL" id="WAZ19965.1"/>
    </source>
</evidence>
<sequence>MIEETVLQYELSDAEVSRIREEAAGLAASLPDPADPARYDDNRFADAGLPPRLKKFLETFRRTEPAAGLLIHGFPVDDGAVGPTPGHWDQPTDPAATLEQELFLAMCATALGDPFTWSTLQLGRMIQNILPIRGDEERQSGHGSATLLEFHTEDGFHPGRCDYLLLFGIRNHDRVPTILASVRDVKLSREDLALLMRPLFHILPDDEHIRQLQLRHPGHPALARMEQMLHSPDAVPVLFGDPDRPYLRIDLPFMRCASDEPAAERAVHTLMAELERVQHTVVVEQGSLLIVDNYLAVHGRKPYPVRYDGSDRWLKRMIVSRDLRKAAPVSRTTRGRVLF</sequence>
<evidence type="ECO:0000256" key="1">
    <source>
        <dbReference type="ARBA" id="ARBA00008425"/>
    </source>
</evidence>
<keyword evidence="3" id="KW-0560">Oxidoreductase</keyword>
<evidence type="ECO:0000259" key="5">
    <source>
        <dbReference type="Pfam" id="PF02668"/>
    </source>
</evidence>
<keyword evidence="4" id="KW-0408">Iron</keyword>
<accession>A0ABY7K630</accession>
<keyword evidence="2" id="KW-0479">Metal-binding</keyword>
<evidence type="ECO:0000313" key="7">
    <source>
        <dbReference type="Proteomes" id="UP001164439"/>
    </source>
</evidence>
<name>A0ABY7K630_9ACTN</name>